<organism evidence="1">
    <name type="scientific">candidate division CPR1 bacterium ADurb.Bin160</name>
    <dbReference type="NCBI Taxonomy" id="1852826"/>
    <lineage>
        <taxon>Bacteria</taxon>
        <taxon>candidate division CPR1</taxon>
    </lineage>
</organism>
<evidence type="ECO:0000313" key="1">
    <source>
        <dbReference type="EMBL" id="OQB42498.1"/>
    </source>
</evidence>
<dbReference type="AlphaFoldDB" id="A0A1V5ZR11"/>
<sequence length="71" mass="8088">MNLDYSKKIPIIKVLDDKNITIFGIKLTSKELVSIDTNLEMRELHGDNFGDFNNGKAIIYNNEVLLYVSPT</sequence>
<gene>
    <name evidence="1" type="ORF">BWY04_00198</name>
</gene>
<comment type="caution">
    <text evidence="1">The sequence shown here is derived from an EMBL/GenBank/DDBJ whole genome shotgun (WGS) entry which is preliminary data.</text>
</comment>
<protein>
    <submittedName>
        <fullName evidence="1">Uncharacterized protein</fullName>
    </submittedName>
</protein>
<accession>A0A1V5ZR11</accession>
<dbReference type="EMBL" id="MWDB01000002">
    <property type="protein sequence ID" value="OQB42498.1"/>
    <property type="molecule type" value="Genomic_DNA"/>
</dbReference>
<reference evidence="1" key="1">
    <citation type="submission" date="2017-02" db="EMBL/GenBank/DDBJ databases">
        <title>Delving into the versatile metabolic prowess of the omnipresent phylum Bacteroidetes.</title>
        <authorList>
            <person name="Nobu M.K."/>
            <person name="Mei R."/>
            <person name="Narihiro T."/>
            <person name="Kuroda K."/>
            <person name="Liu W.-T."/>
        </authorList>
    </citation>
    <scope>NUCLEOTIDE SEQUENCE</scope>
    <source>
        <strain evidence="1">ADurb.Bin160</strain>
    </source>
</reference>
<name>A0A1V5ZR11_9BACT</name>
<dbReference type="Proteomes" id="UP000485621">
    <property type="component" value="Unassembled WGS sequence"/>
</dbReference>
<proteinExistence type="predicted"/>